<dbReference type="eggNOG" id="ENOG502QQQ0">
    <property type="taxonomic scope" value="Eukaryota"/>
</dbReference>
<proteinExistence type="predicted"/>
<feature type="region of interest" description="Disordered" evidence="1">
    <location>
        <begin position="799"/>
        <end position="827"/>
    </location>
</feature>
<evidence type="ECO:0000313" key="2">
    <source>
        <dbReference type="EMBL" id="EYU22387.1"/>
    </source>
</evidence>
<protein>
    <submittedName>
        <fullName evidence="2">Uncharacterized protein</fullName>
    </submittedName>
</protein>
<sequence length="827" mass="92069">MGTKVDCKSYLPGFFSMRDLNEDSSTDSWPLFYANNNNTIQNGHYHNSYPSHNKDTLKQKMLEHEAVFKNQVHEMHRLYRIQRDMMEEVKRKHRASMEPASSTSLQESQIPYENARKWHMAGFPLSGSVKNNTRTFSGVNNSTTKESEPFDPRPLKVRKKLFDLRLPADGYIDTEEETEEPKEYNTNGGPASSSKLSIGGRSIGFADLNEPVQIEERIAPSCVDFLGSNSGRPANSKAGSTSGNLSSVTQIRPPVIYPMSGYNSREDLWRERLRNGLEPSDRFQNHSNNPFSNNSSCFATSWAKPTNNFAQKVVTLETLSTNRNHQQYTSKLNPGFGSESTLNGFFHAPASGSKEQLNCSRGDNIVVASSNGSNFRNGSILANSKPALDINLNEEVFPKSPSNEIEILQDLNTTALPWLKPRRLEPSRKSSNLCASSSNQFSSKNETGRDLNQLFVPKVTSGSDCKKILGCRVFERDARDDELSPIASTSAKPQRKNGMIDINVACEPDEDEIIAAAAVELVALEKEKEKPKNGDSIRDYIDLNSCVSDCEEESPSLGYEKRKIALEIDLEVPFLMESEDDDFHSTLSKENIPDKESLKPVIDHQTEQTVDEVLTTAAETMIAISSSCPQIQTPDEASLSEALLWLANSLSSQHANECEMMTAGKESPQMDEFEAMVLEIAEMKEEDYMPKPFVLLELVETGPAALPTRPRRGNARRGRQKRDFQRDILPGLVSLSRHEVTEDFQTFGGLMRATGHSWTRRNGAARGRKRAVVETARAAVETTPVGPVVIAPLEDRSLTGWGKTTRRPRRQRCPAGNSNNTPAVAFA</sequence>
<dbReference type="Proteomes" id="UP000030748">
    <property type="component" value="Unassembled WGS sequence"/>
</dbReference>
<organism evidence="2 3">
    <name type="scientific">Erythranthe guttata</name>
    <name type="common">Yellow monkey flower</name>
    <name type="synonym">Mimulus guttatus</name>
    <dbReference type="NCBI Taxonomy" id="4155"/>
    <lineage>
        <taxon>Eukaryota</taxon>
        <taxon>Viridiplantae</taxon>
        <taxon>Streptophyta</taxon>
        <taxon>Embryophyta</taxon>
        <taxon>Tracheophyta</taxon>
        <taxon>Spermatophyta</taxon>
        <taxon>Magnoliopsida</taxon>
        <taxon>eudicotyledons</taxon>
        <taxon>Gunneridae</taxon>
        <taxon>Pentapetalae</taxon>
        <taxon>asterids</taxon>
        <taxon>lamiids</taxon>
        <taxon>Lamiales</taxon>
        <taxon>Phrymaceae</taxon>
        <taxon>Erythranthe</taxon>
    </lineage>
</organism>
<keyword evidence="3" id="KW-1185">Reference proteome</keyword>
<name>A0A022Q1F4_ERYGU</name>
<feature type="compositionally biased region" description="Polar residues" evidence="1">
    <location>
        <begin position="184"/>
        <end position="195"/>
    </location>
</feature>
<evidence type="ECO:0000313" key="3">
    <source>
        <dbReference type="Proteomes" id="UP000030748"/>
    </source>
</evidence>
<dbReference type="EMBL" id="KI632201">
    <property type="protein sequence ID" value="EYU22387.1"/>
    <property type="molecule type" value="Genomic_DNA"/>
</dbReference>
<dbReference type="AlphaFoldDB" id="A0A022Q1F4"/>
<dbReference type="Pfam" id="PF05904">
    <property type="entry name" value="DUF863"/>
    <property type="match status" value="2"/>
</dbReference>
<dbReference type="PANTHER" id="PTHR33167">
    <property type="entry name" value="TRANSCRIPTION FACTOR, PUTATIVE (DUF863)-RELATED"/>
    <property type="match status" value="1"/>
</dbReference>
<gene>
    <name evidence="2" type="ORF">MIMGU_mgv1a001386mg</name>
</gene>
<dbReference type="PANTHER" id="PTHR33167:SF4">
    <property type="entry name" value="TRANSCRIPTION FACTOR, PUTATIVE (DUF863)-RELATED"/>
    <property type="match status" value="1"/>
</dbReference>
<feature type="region of interest" description="Disordered" evidence="1">
    <location>
        <begin position="175"/>
        <end position="195"/>
    </location>
</feature>
<evidence type="ECO:0000256" key="1">
    <source>
        <dbReference type="SAM" id="MobiDB-lite"/>
    </source>
</evidence>
<accession>A0A022Q1F4</accession>
<reference evidence="2 3" key="1">
    <citation type="journal article" date="2013" name="Proc. Natl. Acad. Sci. U.S.A.">
        <title>Fine-scale variation in meiotic recombination in Mimulus inferred from population shotgun sequencing.</title>
        <authorList>
            <person name="Hellsten U."/>
            <person name="Wright K.M."/>
            <person name="Jenkins J."/>
            <person name="Shu S."/>
            <person name="Yuan Y."/>
            <person name="Wessler S.R."/>
            <person name="Schmutz J."/>
            <person name="Willis J.H."/>
            <person name="Rokhsar D.S."/>
        </authorList>
    </citation>
    <scope>NUCLEOTIDE SEQUENCE [LARGE SCALE GENOMIC DNA]</scope>
    <source>
        <strain evidence="3">cv. DUN x IM62</strain>
    </source>
</reference>
<dbReference type="STRING" id="4155.A0A022Q1F4"/>
<dbReference type="InterPro" id="IPR008581">
    <property type="entry name" value="DUF863_pln"/>
</dbReference>
<feature type="compositionally biased region" description="Polar residues" evidence="1">
    <location>
        <begin position="816"/>
        <end position="827"/>
    </location>
</feature>